<keyword evidence="2" id="KW-0645">Protease</keyword>
<dbReference type="RefSeq" id="WP_380549908.1">
    <property type="nucleotide sequence ID" value="NZ_JBHEZY010000002.1"/>
</dbReference>
<protein>
    <submittedName>
        <fullName evidence="2">M14 family zinc carboxypeptidase</fullName>
    </submittedName>
</protein>
<name>A0ABV6WWM4_9ACTN</name>
<organism evidence="2 3">
    <name type="scientific">Streptacidiphilus alkalitolerans</name>
    <dbReference type="NCBI Taxonomy" id="3342712"/>
    <lineage>
        <taxon>Bacteria</taxon>
        <taxon>Bacillati</taxon>
        <taxon>Actinomycetota</taxon>
        <taxon>Actinomycetes</taxon>
        <taxon>Kitasatosporales</taxon>
        <taxon>Streptomycetaceae</taxon>
        <taxon>Streptacidiphilus</taxon>
    </lineage>
</organism>
<accession>A0ABV6WWM4</accession>
<sequence length="484" mass="51385">MSWSARALVAAHPGRCRLRRIGSSREGRPLELLSIGRSTGAEGRNVLVVAVPHANEPLGGATVLALAERVLQDRTLGTGAPGGWSGAVAWNFLLCLDPDGALRHEGGLRMRRSLYDHHRHFFRPVTDEQPEWAPSLRSPGEALPETRALTDLIHELRPFLQFSLHGADVDGSWVQLTRDIPGLARPFAASAAELGIPVSVGSCDAMYWPSPGPGIYVMPPPGVPEGFASQSETAAQSTWYYPHRYGGVTAVVEVPMWGSSLMSDQTLHPAAWSALHGSADSLRRSGVQLARLLDQGRPFFAPAAVGPKGDGPLLRAAERAVQVCPGLADDWDPARRHPADVPPAPLTCARISSLDALAHRIPLRATAMLLQLLDGATDPRAVRLHAELDAMLVRRSHAYVSDLRASWIPVARQVDHQARTALATYRCLLAQPCPPEPTAPEAEPAAAAAPPSAPGLAADTAALGVAALGQAPSLSAAPSPGRRC</sequence>
<dbReference type="SUPFAM" id="SSF53187">
    <property type="entry name" value="Zn-dependent exopeptidases"/>
    <property type="match status" value="1"/>
</dbReference>
<dbReference type="Gene3D" id="3.40.630.10">
    <property type="entry name" value="Zn peptidases"/>
    <property type="match status" value="1"/>
</dbReference>
<keyword evidence="2" id="KW-0121">Carboxypeptidase</keyword>
<evidence type="ECO:0000313" key="2">
    <source>
        <dbReference type="EMBL" id="MFC1430381.1"/>
    </source>
</evidence>
<dbReference type="Proteomes" id="UP001592530">
    <property type="component" value="Unassembled WGS sequence"/>
</dbReference>
<gene>
    <name evidence="2" type="ORF">ACEZDB_06845</name>
</gene>
<reference evidence="2 3" key="1">
    <citation type="submission" date="2024-09" db="EMBL/GenBank/DDBJ databases">
        <authorList>
            <person name="Lee S.D."/>
        </authorList>
    </citation>
    <scope>NUCLEOTIDE SEQUENCE [LARGE SCALE GENOMIC DNA]</scope>
    <source>
        <strain evidence="2 3">N1-3</strain>
    </source>
</reference>
<feature type="domain" description="Peptidase M14" evidence="1">
    <location>
        <begin position="6"/>
        <end position="167"/>
    </location>
</feature>
<dbReference type="InterPro" id="IPR000834">
    <property type="entry name" value="Peptidase_M14"/>
</dbReference>
<evidence type="ECO:0000259" key="1">
    <source>
        <dbReference type="Pfam" id="PF00246"/>
    </source>
</evidence>
<proteinExistence type="predicted"/>
<dbReference type="EMBL" id="JBHEZY010000002">
    <property type="protein sequence ID" value="MFC1430381.1"/>
    <property type="molecule type" value="Genomic_DNA"/>
</dbReference>
<dbReference type="GO" id="GO:0004180">
    <property type="term" value="F:carboxypeptidase activity"/>
    <property type="evidence" value="ECO:0007669"/>
    <property type="project" value="UniProtKB-KW"/>
</dbReference>
<dbReference type="Pfam" id="PF00246">
    <property type="entry name" value="Peptidase_M14"/>
    <property type="match status" value="1"/>
</dbReference>
<keyword evidence="2" id="KW-0378">Hydrolase</keyword>
<evidence type="ECO:0000313" key="3">
    <source>
        <dbReference type="Proteomes" id="UP001592530"/>
    </source>
</evidence>
<comment type="caution">
    <text evidence="2">The sequence shown here is derived from an EMBL/GenBank/DDBJ whole genome shotgun (WGS) entry which is preliminary data.</text>
</comment>